<reference evidence="2 3" key="1">
    <citation type="journal article" date="2023" name="Commun. Biol.">
        <title>Genome analysis of Parmales, the sister group of diatoms, reveals the evolutionary specialization of diatoms from phago-mixotrophs to photoautotrophs.</title>
        <authorList>
            <person name="Ban H."/>
            <person name="Sato S."/>
            <person name="Yoshikawa S."/>
            <person name="Yamada K."/>
            <person name="Nakamura Y."/>
            <person name="Ichinomiya M."/>
            <person name="Sato N."/>
            <person name="Blanc-Mathieu R."/>
            <person name="Endo H."/>
            <person name="Kuwata A."/>
            <person name="Ogata H."/>
        </authorList>
    </citation>
    <scope>NUCLEOTIDE SEQUENCE [LARGE SCALE GENOMIC DNA]</scope>
</reference>
<dbReference type="EMBL" id="BRYB01002045">
    <property type="protein sequence ID" value="GMI38672.1"/>
    <property type="molecule type" value="Genomic_DNA"/>
</dbReference>
<name>A0ABQ6N360_9STRA</name>
<feature type="compositionally biased region" description="Basic residues" evidence="1">
    <location>
        <begin position="215"/>
        <end position="226"/>
    </location>
</feature>
<feature type="non-terminal residue" evidence="2">
    <location>
        <position position="564"/>
    </location>
</feature>
<feature type="compositionally biased region" description="Acidic residues" evidence="1">
    <location>
        <begin position="106"/>
        <end position="126"/>
    </location>
</feature>
<keyword evidence="3" id="KW-1185">Reference proteome</keyword>
<feature type="compositionally biased region" description="Low complexity" evidence="1">
    <location>
        <begin position="127"/>
        <end position="138"/>
    </location>
</feature>
<feature type="region of interest" description="Disordered" evidence="1">
    <location>
        <begin position="419"/>
        <end position="446"/>
    </location>
</feature>
<accession>A0ABQ6N360</accession>
<feature type="compositionally biased region" description="Basic and acidic residues" evidence="1">
    <location>
        <begin position="419"/>
        <end position="439"/>
    </location>
</feature>
<feature type="region of interest" description="Disordered" evidence="1">
    <location>
        <begin position="460"/>
        <end position="495"/>
    </location>
</feature>
<sequence>MASEEPADGRGSPIGLTINTASPDDRQSSSSPPPAEDPNLPQHADKGRRGSQLHRHHKGHVSNPDGKHHHQHVHHHRRASRSVANNPLPLIGGKRFSITGLTSDVGELDEMSIDLTEGDEEEEDSYSESSYSSTSTEGQAEDASLESYEVSTSESDGENESPAKGKHLPFTYTAGGSPESSVSKNSFDVVADALSPASRHAYELPTPSNAEVRAMNKKSKKQRRASARLAVREEDARKDAAATVMRGLLFVRRARMMARFFRENPDMIKEGRQGTLAIQKSWRGKQARKRVKSLRGDFVPNASLDDLVATHGGSKGLVEYVRKLEEENRNMMIDIANSNNKALLGPKAVEKEAAPPSAPDAPKTMADDARKQRGRGKSKEKRWLLYRKDDATQAWVNVEVSRQAERRLDVIHETSLVRKDGRAERRRQAEARRKAKENPKIPGVPTVVARSPRSEMELIEARRGQVPPRKPGSKPGSPANAGNRAGRTDSEAESFQVGLKHTAAEIHALELDDPDALHRERVRRQEDQVVKVLKVAIHHHRRLFGQVVSDIEGLYDTMDGGGGG</sequence>
<dbReference type="PROSITE" id="PS50096">
    <property type="entry name" value="IQ"/>
    <property type="match status" value="1"/>
</dbReference>
<feature type="compositionally biased region" description="Basic residues" evidence="1">
    <location>
        <begin position="49"/>
        <end position="60"/>
    </location>
</feature>
<feature type="region of interest" description="Disordered" evidence="1">
    <location>
        <begin position="349"/>
        <end position="381"/>
    </location>
</feature>
<protein>
    <submittedName>
        <fullName evidence="2">Uncharacterized protein</fullName>
    </submittedName>
</protein>
<feature type="region of interest" description="Disordered" evidence="1">
    <location>
        <begin position="1"/>
        <end position="183"/>
    </location>
</feature>
<evidence type="ECO:0000313" key="2">
    <source>
        <dbReference type="EMBL" id="GMI38672.1"/>
    </source>
</evidence>
<comment type="caution">
    <text evidence="2">The sequence shown here is derived from an EMBL/GenBank/DDBJ whole genome shotgun (WGS) entry which is preliminary data.</text>
</comment>
<organism evidence="2 3">
    <name type="scientific">Tetraparma gracilis</name>
    <dbReference type="NCBI Taxonomy" id="2962635"/>
    <lineage>
        <taxon>Eukaryota</taxon>
        <taxon>Sar</taxon>
        <taxon>Stramenopiles</taxon>
        <taxon>Ochrophyta</taxon>
        <taxon>Bolidophyceae</taxon>
        <taxon>Parmales</taxon>
        <taxon>Triparmaceae</taxon>
        <taxon>Tetraparma</taxon>
    </lineage>
</organism>
<evidence type="ECO:0000256" key="1">
    <source>
        <dbReference type="SAM" id="MobiDB-lite"/>
    </source>
</evidence>
<feature type="compositionally biased region" description="Basic residues" evidence="1">
    <location>
        <begin position="67"/>
        <end position="80"/>
    </location>
</feature>
<dbReference type="Proteomes" id="UP001165060">
    <property type="component" value="Unassembled WGS sequence"/>
</dbReference>
<gene>
    <name evidence="2" type="ORF">TeGR_g7641</name>
</gene>
<feature type="region of interest" description="Disordered" evidence="1">
    <location>
        <begin position="212"/>
        <end position="231"/>
    </location>
</feature>
<evidence type="ECO:0000313" key="3">
    <source>
        <dbReference type="Proteomes" id="UP001165060"/>
    </source>
</evidence>
<proteinExistence type="predicted"/>